<dbReference type="RefSeq" id="WP_174021594.1">
    <property type="nucleotide sequence ID" value="NZ_JAAMAW010000022.1"/>
</dbReference>
<dbReference type="Proteomes" id="UP000702952">
    <property type="component" value="Unassembled WGS sequence"/>
</dbReference>
<sequence>MKLTRLGPPGEVFHRFLTPRWSHLPTSGAGAAADGGRFNRPGIEALYLSRAPQTALEEYRQGATITPPATLAAYSVVLDQVADLSDGFDPLLWDAAWAEWDCPWRRIARIDRKIPASWKLSDIVISAGYKGILFPSLRHAGGTNLVVFSANLIDDDAVEVHDPDGRLPRDQSSWT</sequence>
<name>A0AA44JES6_AGRTU</name>
<reference evidence="2" key="1">
    <citation type="journal article" date="2020" name="Science">
        <title>Unexpected conservation and global transmission of agrobacterial virulence plasmids.</title>
        <authorList>
            <person name="Weisberg A.J."/>
            <person name="Davis E.W. 2nd"/>
            <person name="Tabima J."/>
            <person name="Belcher M.S."/>
            <person name="Miller M."/>
            <person name="Kuo C.H."/>
            <person name="Loper J.E."/>
            <person name="Grunwald N.J."/>
            <person name="Putnam M.L."/>
            <person name="Chang J.H."/>
        </authorList>
    </citation>
    <scope>NUCLEOTIDE SEQUENCE</scope>
    <source>
        <strain evidence="2">17-1853-1a</strain>
    </source>
</reference>
<evidence type="ECO:0000313" key="2">
    <source>
        <dbReference type="EMBL" id="NTC32083.1"/>
    </source>
</evidence>
<dbReference type="EMBL" id="JAAMAY010000043">
    <property type="protein sequence ID" value="NTC32083.1"/>
    <property type="molecule type" value="Genomic_DNA"/>
</dbReference>
<dbReference type="SMART" id="SM00953">
    <property type="entry name" value="RES"/>
    <property type="match status" value="1"/>
</dbReference>
<feature type="domain" description="RES" evidence="1">
    <location>
        <begin position="25"/>
        <end position="164"/>
    </location>
</feature>
<dbReference type="AlphaFoldDB" id="A0AA44JES6"/>
<dbReference type="InterPro" id="IPR014914">
    <property type="entry name" value="RES_dom"/>
</dbReference>
<organism evidence="2 3">
    <name type="scientific">Agrobacterium tumefaciens</name>
    <dbReference type="NCBI Taxonomy" id="358"/>
    <lineage>
        <taxon>Bacteria</taxon>
        <taxon>Pseudomonadati</taxon>
        <taxon>Pseudomonadota</taxon>
        <taxon>Alphaproteobacteria</taxon>
        <taxon>Hyphomicrobiales</taxon>
        <taxon>Rhizobiaceae</taxon>
        <taxon>Rhizobium/Agrobacterium group</taxon>
        <taxon>Agrobacterium</taxon>
        <taxon>Agrobacterium tumefaciens complex</taxon>
    </lineage>
</organism>
<evidence type="ECO:0000259" key="1">
    <source>
        <dbReference type="SMART" id="SM00953"/>
    </source>
</evidence>
<evidence type="ECO:0000313" key="3">
    <source>
        <dbReference type="Proteomes" id="UP000702952"/>
    </source>
</evidence>
<dbReference type="Pfam" id="PF08808">
    <property type="entry name" value="RES"/>
    <property type="match status" value="1"/>
</dbReference>
<protein>
    <submittedName>
        <fullName evidence="2">RES domain-containing protein</fullName>
    </submittedName>
</protein>
<proteinExistence type="predicted"/>
<accession>A0AA44JES6</accession>
<comment type="caution">
    <text evidence="2">The sequence shown here is derived from an EMBL/GenBank/DDBJ whole genome shotgun (WGS) entry which is preliminary data.</text>
</comment>
<gene>
    <name evidence="2" type="ORF">G6M46_28485</name>
</gene>